<proteinExistence type="predicted"/>
<dbReference type="EMBL" id="SBHS01000060">
    <property type="protein sequence ID" value="TWU70852.1"/>
    <property type="molecule type" value="Genomic_DNA"/>
</dbReference>
<reference evidence="2" key="1">
    <citation type="submission" date="2018-12" db="EMBL/GenBank/DDBJ databases">
        <title>The complete genome of Metarhizium rileyi, a key fungal pathogen of Lepidoptera.</title>
        <authorList>
            <person name="Binneck E."/>
            <person name="Lastra C.C.L."/>
            <person name="Sosa-Gomez D.R."/>
        </authorList>
    </citation>
    <scope>NUCLEOTIDE SEQUENCE [LARGE SCALE GENOMIC DNA]</scope>
    <source>
        <strain evidence="2">Cep018-CH2</strain>
    </source>
</reference>
<evidence type="ECO:0000313" key="2">
    <source>
        <dbReference type="Proteomes" id="UP000317257"/>
    </source>
</evidence>
<evidence type="ECO:0000313" key="1">
    <source>
        <dbReference type="EMBL" id="TWU70852.1"/>
    </source>
</evidence>
<evidence type="ECO:0008006" key="3">
    <source>
        <dbReference type="Google" id="ProtNLM"/>
    </source>
</evidence>
<sequence>MKYAADFAGPLALGVSQILSSQTLAGEAFRGEAVKAASLTPCYQFSPAFQTIHGDIGNTRVENNEAPLGVNTTVESYNIPSFGPIFWDDHGRPTTTIVLEGGVAYLVALDPKTFEILATYPPLNEESSLRLSTVIYTQVLGNLIVSADGHQNILEIERIDSDDGPSFVKKRGTSLSGHIEEHLNLIGIGHDTSGNVWFATGGIATLHAPSASSATVGYIEPDGKIHAAQFENSQIENNFAVNGARVFMVTAPAASSAAPGEKGYLYALEAGPDGVKVVFKTPYEAGDGIKKGALSRGTGASPSLLGPKYVAITDNANGQVNINIYEQYPEQTEKVEPICKVPIFEAGASAVENAMVAYWDGDSTYSVIANNFFNAPSAFQAFTGRNWPLNDALLNGPFNNLTQIAPGMVRVDLDEKTMTCKTRWYNRDVRTHVSPMLSTRTGLLYVSTQDYELALKGSYQYYLAAFDFESGKEVWRVRKGAGGAFLAILPPVLTPDAGVGQCVVRGFIKARDGRSDEIL</sequence>
<dbReference type="InterPro" id="IPR011047">
    <property type="entry name" value="Quinoprotein_ADH-like_sf"/>
</dbReference>
<comment type="caution">
    <text evidence="1">The sequence shown here is derived from an EMBL/GenBank/DDBJ whole genome shotgun (WGS) entry which is preliminary data.</text>
</comment>
<dbReference type="AlphaFoldDB" id="A0A5C6FZF8"/>
<organism evidence="1 2">
    <name type="scientific">Metarhizium rileyi (strain RCEF 4871)</name>
    <name type="common">Nomuraea rileyi</name>
    <dbReference type="NCBI Taxonomy" id="1649241"/>
    <lineage>
        <taxon>Eukaryota</taxon>
        <taxon>Fungi</taxon>
        <taxon>Dikarya</taxon>
        <taxon>Ascomycota</taxon>
        <taxon>Pezizomycotina</taxon>
        <taxon>Sordariomycetes</taxon>
        <taxon>Hypocreomycetidae</taxon>
        <taxon>Hypocreales</taxon>
        <taxon>Clavicipitaceae</taxon>
        <taxon>Metarhizium</taxon>
    </lineage>
</organism>
<dbReference type="Proteomes" id="UP000317257">
    <property type="component" value="Unassembled WGS sequence"/>
</dbReference>
<protein>
    <recommendedName>
        <fullName evidence="3">Quinonprotein alcohol dehydrogenase-like protein</fullName>
    </recommendedName>
</protein>
<accession>A0A5C6FZF8</accession>
<name>A0A5C6FZF8_METRR</name>
<gene>
    <name evidence="1" type="ORF">ED733_002140</name>
</gene>
<dbReference type="SUPFAM" id="SSF50998">
    <property type="entry name" value="Quinoprotein alcohol dehydrogenase-like"/>
    <property type="match status" value="1"/>
</dbReference>